<dbReference type="KEGG" id="cep:Cri9333_0030"/>
<dbReference type="Proteomes" id="UP000010472">
    <property type="component" value="Chromosome"/>
</dbReference>
<reference evidence="1 2" key="1">
    <citation type="submission" date="2012-06" db="EMBL/GenBank/DDBJ databases">
        <title>Finished chromosome of genome of Crinalium epipsammum PCC 9333.</title>
        <authorList>
            <consortium name="US DOE Joint Genome Institute"/>
            <person name="Gugger M."/>
            <person name="Coursin T."/>
            <person name="Rippka R."/>
            <person name="Tandeau De Marsac N."/>
            <person name="Huntemann M."/>
            <person name="Wei C.-L."/>
            <person name="Han J."/>
            <person name="Detter J.C."/>
            <person name="Han C."/>
            <person name="Tapia R."/>
            <person name="Davenport K."/>
            <person name="Daligault H."/>
            <person name="Erkkila T."/>
            <person name="Gu W."/>
            <person name="Munk A.C.C."/>
            <person name="Teshima H."/>
            <person name="Xu Y."/>
            <person name="Chain P."/>
            <person name="Chen A."/>
            <person name="Krypides N."/>
            <person name="Mavromatis K."/>
            <person name="Markowitz V."/>
            <person name="Szeto E."/>
            <person name="Ivanova N."/>
            <person name="Mikhailova N."/>
            <person name="Ovchinnikova G."/>
            <person name="Pagani I."/>
            <person name="Pati A."/>
            <person name="Goodwin L."/>
            <person name="Peters L."/>
            <person name="Pitluck S."/>
            <person name="Woyke T."/>
            <person name="Kerfeld C."/>
        </authorList>
    </citation>
    <scope>NUCLEOTIDE SEQUENCE [LARGE SCALE GENOMIC DNA]</scope>
    <source>
        <strain evidence="1 2">PCC 9333</strain>
    </source>
</reference>
<name>K9VSM0_9CYAN</name>
<evidence type="ECO:0000313" key="2">
    <source>
        <dbReference type="Proteomes" id="UP000010472"/>
    </source>
</evidence>
<protein>
    <submittedName>
        <fullName evidence="1">Uncharacterized protein</fullName>
    </submittedName>
</protein>
<organism evidence="1 2">
    <name type="scientific">Crinalium epipsammum PCC 9333</name>
    <dbReference type="NCBI Taxonomy" id="1173022"/>
    <lineage>
        <taxon>Bacteria</taxon>
        <taxon>Bacillati</taxon>
        <taxon>Cyanobacteriota</taxon>
        <taxon>Cyanophyceae</taxon>
        <taxon>Gomontiellales</taxon>
        <taxon>Gomontiellaceae</taxon>
        <taxon>Crinalium</taxon>
    </lineage>
</organism>
<keyword evidence="2" id="KW-1185">Reference proteome</keyword>
<evidence type="ECO:0000313" key="1">
    <source>
        <dbReference type="EMBL" id="AFZ11033.1"/>
    </source>
</evidence>
<sequence length="39" mass="4159">MGGIVLALGLGDTNGNLRLSKHIDILGNNTFTSVWIMES</sequence>
<dbReference type="EMBL" id="CP003620">
    <property type="protein sequence ID" value="AFZ11033.1"/>
    <property type="molecule type" value="Genomic_DNA"/>
</dbReference>
<gene>
    <name evidence="1" type="ORF">Cri9333_0030</name>
</gene>
<dbReference type="HOGENOM" id="CLU_3308284_0_0_3"/>
<dbReference type="AlphaFoldDB" id="K9VSM0"/>
<accession>K9VSM0</accession>
<proteinExistence type="predicted"/>